<proteinExistence type="predicted"/>
<accession>C5P9K1</accession>
<dbReference type="AlphaFoldDB" id="C5P9K1"/>
<dbReference type="Proteomes" id="UP000009084">
    <property type="component" value="Unassembled WGS sequence"/>
</dbReference>
<reference evidence="2 3" key="1">
    <citation type="journal article" date="2009" name="Genome Res.">
        <title>Comparative genomic analyses of the human fungal pathogens Coccidioides and their relatives.</title>
        <authorList>
            <person name="Sharpton T.J."/>
            <person name="Stajich J.E."/>
            <person name="Rounsley S.D."/>
            <person name="Gardner M.J."/>
            <person name="Wortman J.R."/>
            <person name="Jordar V.S."/>
            <person name="Maiti R."/>
            <person name="Kodira C.D."/>
            <person name="Neafsey D.E."/>
            <person name="Zeng Q."/>
            <person name="Hung C.-Y."/>
            <person name="McMahan C."/>
            <person name="Muszewska A."/>
            <person name="Grynberg M."/>
            <person name="Mandel M.A."/>
            <person name="Kellner E.M."/>
            <person name="Barker B.M."/>
            <person name="Galgiani J.N."/>
            <person name="Orbach M.J."/>
            <person name="Kirkland T.N."/>
            <person name="Cole G.T."/>
            <person name="Henn M.R."/>
            <person name="Birren B.W."/>
            <person name="Taylor J.W."/>
        </authorList>
    </citation>
    <scope>NUCLEOTIDE SEQUENCE [LARGE SCALE GENOMIC DNA]</scope>
    <source>
        <strain evidence="3">C735</strain>
    </source>
</reference>
<feature type="region of interest" description="Disordered" evidence="1">
    <location>
        <begin position="113"/>
        <end position="178"/>
    </location>
</feature>
<dbReference type="EMBL" id="ACFW01000030">
    <property type="protein sequence ID" value="EER26413.1"/>
    <property type="molecule type" value="Genomic_DNA"/>
</dbReference>
<protein>
    <submittedName>
        <fullName evidence="2">Uncharacterized protein</fullName>
    </submittedName>
</protein>
<feature type="compositionally biased region" description="Basic residues" evidence="1">
    <location>
        <begin position="23"/>
        <end position="32"/>
    </location>
</feature>
<name>C5P9K1_COCP7</name>
<evidence type="ECO:0000256" key="1">
    <source>
        <dbReference type="SAM" id="MobiDB-lite"/>
    </source>
</evidence>
<dbReference type="OrthoDB" id="4188135at2759"/>
<comment type="caution">
    <text evidence="2">The sequence shown here is derived from an EMBL/GenBank/DDBJ whole genome shotgun (WGS) entry which is preliminary data.</text>
</comment>
<dbReference type="VEuPathDB" id="FungiDB:CPC735_005850"/>
<sequence>MPCPVTPNPSCKRRRPEQDPFHSSRHQLKRQKLSQPAPAYWDNLSRIWLTKGALSELDQRNSYLGPPQNHYKPVSQQSRLKLKKCCGIQLAPDPLYDCSPECLKQIKRFSRLGGPGLSDLRNYPEPERILKRPMASSKSDSHGRKRRAGPPSLKSRNTRHHKHDKFHAVQSKLSTKSD</sequence>
<evidence type="ECO:0000313" key="2">
    <source>
        <dbReference type="EMBL" id="EER26413.1"/>
    </source>
</evidence>
<evidence type="ECO:0000313" key="3">
    <source>
        <dbReference type="Proteomes" id="UP000009084"/>
    </source>
</evidence>
<feature type="compositionally biased region" description="Basic residues" evidence="1">
    <location>
        <begin position="156"/>
        <end position="165"/>
    </location>
</feature>
<organism evidence="2 3">
    <name type="scientific">Coccidioides posadasii (strain C735)</name>
    <name type="common">Valley fever fungus</name>
    <dbReference type="NCBI Taxonomy" id="222929"/>
    <lineage>
        <taxon>Eukaryota</taxon>
        <taxon>Fungi</taxon>
        <taxon>Dikarya</taxon>
        <taxon>Ascomycota</taxon>
        <taxon>Pezizomycotina</taxon>
        <taxon>Eurotiomycetes</taxon>
        <taxon>Eurotiomycetidae</taxon>
        <taxon>Onygenales</taxon>
        <taxon>Onygenaceae</taxon>
        <taxon>Coccidioides</taxon>
    </lineage>
</organism>
<feature type="region of interest" description="Disordered" evidence="1">
    <location>
        <begin position="1"/>
        <end position="37"/>
    </location>
</feature>
<gene>
    <name evidence="2" type="ORF">CPC735_005850</name>
</gene>
<dbReference type="HOGENOM" id="CLU_1510466_0_0_1"/>